<evidence type="ECO:0000256" key="7">
    <source>
        <dbReference type="ARBA" id="ARBA00022989"/>
    </source>
</evidence>
<feature type="domain" description="Multidrug export protein EmrA/FarA alpha-helical hairpin" evidence="12">
    <location>
        <begin position="95"/>
        <end position="214"/>
    </location>
</feature>
<comment type="subcellular location">
    <subcellularLocation>
        <location evidence="1">Cell inner membrane</location>
        <topology evidence="1">Single-pass membrane protein</topology>
    </subcellularLocation>
</comment>
<keyword evidence="4" id="KW-1003">Cell membrane</keyword>
<dbReference type="PANTHER" id="PTHR30386:SF19">
    <property type="entry name" value="MULTIDRUG EXPORT PROTEIN EMRA-RELATED"/>
    <property type="match status" value="1"/>
</dbReference>
<dbReference type="Gene3D" id="2.40.30.170">
    <property type="match status" value="1"/>
</dbReference>
<name>A0A1G8EJP6_9BURK</name>
<dbReference type="OrthoDB" id="9811754at2"/>
<dbReference type="InterPro" id="IPR005694">
    <property type="entry name" value="MFP_proteobact"/>
</dbReference>
<dbReference type="Gene3D" id="2.40.50.100">
    <property type="match status" value="1"/>
</dbReference>
<evidence type="ECO:0000256" key="3">
    <source>
        <dbReference type="ARBA" id="ARBA00022448"/>
    </source>
</evidence>
<feature type="region of interest" description="Disordered" evidence="10">
    <location>
        <begin position="389"/>
        <end position="411"/>
    </location>
</feature>
<keyword evidence="8 11" id="KW-0472">Membrane</keyword>
<protein>
    <submittedName>
        <fullName evidence="14">Membrane fusion protein, multidrug efflux system</fullName>
    </submittedName>
</protein>
<evidence type="ECO:0000313" key="15">
    <source>
        <dbReference type="Proteomes" id="UP000199706"/>
    </source>
</evidence>
<dbReference type="InterPro" id="IPR058634">
    <property type="entry name" value="AaeA-lik-b-barrel"/>
</dbReference>
<feature type="compositionally biased region" description="Basic and acidic residues" evidence="10">
    <location>
        <begin position="400"/>
        <end position="411"/>
    </location>
</feature>
<organism evidence="14 15">
    <name type="scientific">Paraburkholderia phenazinium</name>
    <dbReference type="NCBI Taxonomy" id="60549"/>
    <lineage>
        <taxon>Bacteria</taxon>
        <taxon>Pseudomonadati</taxon>
        <taxon>Pseudomonadota</taxon>
        <taxon>Betaproteobacteria</taxon>
        <taxon>Burkholderiales</taxon>
        <taxon>Burkholderiaceae</taxon>
        <taxon>Paraburkholderia</taxon>
    </lineage>
</organism>
<evidence type="ECO:0000256" key="8">
    <source>
        <dbReference type="ARBA" id="ARBA00023136"/>
    </source>
</evidence>
<dbReference type="Gene3D" id="1.10.287.470">
    <property type="entry name" value="Helix hairpin bin"/>
    <property type="match status" value="1"/>
</dbReference>
<evidence type="ECO:0000313" key="14">
    <source>
        <dbReference type="EMBL" id="SDH70108.1"/>
    </source>
</evidence>
<dbReference type="RefSeq" id="WP_090687475.1">
    <property type="nucleotide sequence ID" value="NZ_CADERL010000007.1"/>
</dbReference>
<evidence type="ECO:0000256" key="6">
    <source>
        <dbReference type="ARBA" id="ARBA00022692"/>
    </source>
</evidence>
<keyword evidence="5" id="KW-0997">Cell inner membrane</keyword>
<dbReference type="InterPro" id="IPR050739">
    <property type="entry name" value="MFP"/>
</dbReference>
<dbReference type="GO" id="GO:0015721">
    <property type="term" value="P:bile acid and bile salt transport"/>
    <property type="evidence" value="ECO:0007669"/>
    <property type="project" value="UniProtKB-ARBA"/>
</dbReference>
<evidence type="ECO:0000259" key="12">
    <source>
        <dbReference type="Pfam" id="PF25885"/>
    </source>
</evidence>
<dbReference type="Proteomes" id="UP000199706">
    <property type="component" value="Unassembled WGS sequence"/>
</dbReference>
<keyword evidence="9" id="KW-0175">Coiled coil</keyword>
<dbReference type="PANTHER" id="PTHR30386">
    <property type="entry name" value="MEMBRANE FUSION SUBUNIT OF EMRAB-TOLC MULTIDRUG EFFLUX PUMP"/>
    <property type="match status" value="1"/>
</dbReference>
<feature type="transmembrane region" description="Helical" evidence="11">
    <location>
        <begin position="22"/>
        <end position="43"/>
    </location>
</feature>
<dbReference type="GO" id="GO:1990961">
    <property type="term" value="P:xenobiotic detoxification by transmembrane export across the plasma membrane"/>
    <property type="evidence" value="ECO:0007669"/>
    <property type="project" value="InterPro"/>
</dbReference>
<dbReference type="Pfam" id="PF25885">
    <property type="entry name" value="HH_EMRA"/>
    <property type="match status" value="1"/>
</dbReference>
<evidence type="ECO:0000259" key="13">
    <source>
        <dbReference type="Pfam" id="PF25963"/>
    </source>
</evidence>
<feature type="domain" description="p-hydroxybenzoic acid efflux pump subunit AaeA-like beta-barrel" evidence="13">
    <location>
        <begin position="252"/>
        <end position="337"/>
    </location>
</feature>
<evidence type="ECO:0000256" key="1">
    <source>
        <dbReference type="ARBA" id="ARBA00004377"/>
    </source>
</evidence>
<dbReference type="AlphaFoldDB" id="A0A1G8EJP6"/>
<dbReference type="Pfam" id="PF25963">
    <property type="entry name" value="Beta-barrel_AAEA"/>
    <property type="match status" value="1"/>
</dbReference>
<comment type="similarity">
    <text evidence="2">Belongs to the membrane fusion protein (MFP) (TC 8.A.1) family.</text>
</comment>
<feature type="coiled-coil region" evidence="9">
    <location>
        <begin position="159"/>
        <end position="186"/>
    </location>
</feature>
<proteinExistence type="inferred from homology"/>
<dbReference type="SUPFAM" id="SSF111369">
    <property type="entry name" value="HlyD-like secretion proteins"/>
    <property type="match status" value="3"/>
</dbReference>
<sequence>MSTPQQPAASAQPANNGKRKRMMTLLVIVILIAAVAYGLYYFLVARFHESTDDAYVNGNVVQITPQVTGTVIAVNADDTQTVKAGDPLVVLDPADARVALQQSEANLGQVVRQVRGLFADDNQYQAQVEVREADLSRANDDLRRRMMVAQTGAVSQEEISHARDAVKSAQAALDAAKQQLASNRALTANTTIADHPNVEAAAAKVRDAYLANARNTLPAPVTGYVAKRSVQVGQRVSPGNPLMAIVPLNGVWVDANFKEVQLKHMRIGQPVELTADVYGSSVVFHGKVVGFSAGTGSAFSLLPAQNATGNWIKVVQRLPVRIELDPQELEKHPLRIGLSMNVDVGIKDENGGQLGDAQNTVYQTNVFDKYGDQADAEIARIIAENAGPSAGQYSGAQKSAARDAKAPTKAM</sequence>
<keyword evidence="6 11" id="KW-0812">Transmembrane</keyword>
<evidence type="ECO:0000256" key="10">
    <source>
        <dbReference type="SAM" id="MobiDB-lite"/>
    </source>
</evidence>
<dbReference type="InterPro" id="IPR058633">
    <property type="entry name" value="EmrA/FarA_HH"/>
</dbReference>
<evidence type="ECO:0000256" key="4">
    <source>
        <dbReference type="ARBA" id="ARBA00022475"/>
    </source>
</evidence>
<keyword evidence="7 11" id="KW-1133">Transmembrane helix</keyword>
<gene>
    <name evidence="14" type="ORF">SAMN05216466_112112</name>
</gene>
<keyword evidence="3" id="KW-0813">Transport</keyword>
<evidence type="ECO:0000256" key="5">
    <source>
        <dbReference type="ARBA" id="ARBA00022519"/>
    </source>
</evidence>
<dbReference type="GO" id="GO:0046677">
    <property type="term" value="P:response to antibiotic"/>
    <property type="evidence" value="ECO:0007669"/>
    <property type="project" value="UniProtKB-ARBA"/>
</dbReference>
<dbReference type="NCBIfam" id="TIGR00998">
    <property type="entry name" value="8a0101"/>
    <property type="match status" value="1"/>
</dbReference>
<accession>A0A1G8EJP6</accession>
<evidence type="ECO:0000256" key="9">
    <source>
        <dbReference type="SAM" id="Coils"/>
    </source>
</evidence>
<evidence type="ECO:0000256" key="11">
    <source>
        <dbReference type="SAM" id="Phobius"/>
    </source>
</evidence>
<dbReference type="FunFam" id="2.40.30.170:FF:000003">
    <property type="entry name" value="Multidrug resistance protein A"/>
    <property type="match status" value="1"/>
</dbReference>
<dbReference type="GO" id="GO:0042910">
    <property type="term" value="F:xenobiotic transmembrane transporter activity"/>
    <property type="evidence" value="ECO:0007669"/>
    <property type="project" value="InterPro"/>
</dbReference>
<reference evidence="14 15" key="1">
    <citation type="submission" date="2016-10" db="EMBL/GenBank/DDBJ databases">
        <authorList>
            <person name="de Groot N.N."/>
        </authorList>
    </citation>
    <scope>NUCLEOTIDE SEQUENCE [LARGE SCALE GENOMIC DNA]</scope>
    <source>
        <strain evidence="14 15">LMG 2247</strain>
    </source>
</reference>
<evidence type="ECO:0000256" key="2">
    <source>
        <dbReference type="ARBA" id="ARBA00009477"/>
    </source>
</evidence>
<dbReference type="GO" id="GO:0005886">
    <property type="term" value="C:plasma membrane"/>
    <property type="evidence" value="ECO:0007669"/>
    <property type="project" value="UniProtKB-SubCell"/>
</dbReference>
<dbReference type="EMBL" id="FNCJ01000012">
    <property type="protein sequence ID" value="SDH70108.1"/>
    <property type="molecule type" value="Genomic_DNA"/>
</dbReference>